<feature type="domain" description="Methyltransferase FkbM" evidence="1">
    <location>
        <begin position="75"/>
        <end position="246"/>
    </location>
</feature>
<name>A0ABU6KVL0_ENTAS</name>
<dbReference type="NCBIfam" id="TIGR01444">
    <property type="entry name" value="fkbM_fam"/>
    <property type="match status" value="1"/>
</dbReference>
<dbReference type="EMBL" id="JARTQQ020000001">
    <property type="protein sequence ID" value="MEC5729808.1"/>
    <property type="molecule type" value="Genomic_DNA"/>
</dbReference>
<dbReference type="GO" id="GO:0032259">
    <property type="term" value="P:methylation"/>
    <property type="evidence" value="ECO:0007669"/>
    <property type="project" value="UniProtKB-KW"/>
</dbReference>
<organism evidence="2 3">
    <name type="scientific">Enterobacter asburiae</name>
    <dbReference type="NCBI Taxonomy" id="61645"/>
    <lineage>
        <taxon>Bacteria</taxon>
        <taxon>Pseudomonadati</taxon>
        <taxon>Pseudomonadota</taxon>
        <taxon>Gammaproteobacteria</taxon>
        <taxon>Enterobacterales</taxon>
        <taxon>Enterobacteriaceae</taxon>
        <taxon>Enterobacter</taxon>
        <taxon>Enterobacter cloacae complex</taxon>
    </lineage>
</organism>
<dbReference type="Pfam" id="PF05050">
    <property type="entry name" value="Methyltransf_21"/>
    <property type="match status" value="1"/>
</dbReference>
<keyword evidence="2" id="KW-0489">Methyltransferase</keyword>
<sequence>MSYRDFRRSFFLQRKFTGLLMLPRVHVVNSSQGSFLTFGNDVISNHLFTQDNWENWLFAITGEFTRGFDKPIVFDLGANLGAYTIPTALMLNEQNGHIYSFEPQKVVYYQLCGNIFLNRLNNVTALNKGVGAANGILELPVPDYHKMYNVGGFSMIEQYRSNTGVEAAMSGEKDVVQIIKLDDVLFEQKTRFLKIDVEGLELEVLKGAVGFLEHNNFPPFSFEAWNLPWFKEQREALMTFILELGYTVEHIQFDDYLAHHPKNAAKVDFLRDQNDQLTRVVRVA</sequence>
<keyword evidence="2" id="KW-0808">Transferase</keyword>
<dbReference type="PANTHER" id="PTHR34203">
    <property type="entry name" value="METHYLTRANSFERASE, FKBM FAMILY PROTEIN"/>
    <property type="match status" value="1"/>
</dbReference>
<dbReference type="InterPro" id="IPR052514">
    <property type="entry name" value="SAM-dependent_MTase"/>
</dbReference>
<evidence type="ECO:0000313" key="2">
    <source>
        <dbReference type="EMBL" id="MEC5729808.1"/>
    </source>
</evidence>
<comment type="caution">
    <text evidence="2">The sequence shown here is derived from an EMBL/GenBank/DDBJ whole genome shotgun (WGS) entry which is preliminary data.</text>
</comment>
<dbReference type="SUPFAM" id="SSF53335">
    <property type="entry name" value="S-adenosyl-L-methionine-dependent methyltransferases"/>
    <property type="match status" value="1"/>
</dbReference>
<accession>A0ABU6KVL0</accession>
<dbReference type="Proteomes" id="UP001175344">
    <property type="component" value="Unassembled WGS sequence"/>
</dbReference>
<dbReference type="InterPro" id="IPR006342">
    <property type="entry name" value="FkbM_mtfrase"/>
</dbReference>
<gene>
    <name evidence="2" type="ORF">QAA55_015475</name>
</gene>
<evidence type="ECO:0000259" key="1">
    <source>
        <dbReference type="Pfam" id="PF05050"/>
    </source>
</evidence>
<dbReference type="Gene3D" id="3.40.50.150">
    <property type="entry name" value="Vaccinia Virus protein VP39"/>
    <property type="match status" value="1"/>
</dbReference>
<proteinExistence type="predicted"/>
<dbReference type="InterPro" id="IPR029063">
    <property type="entry name" value="SAM-dependent_MTases_sf"/>
</dbReference>
<protein>
    <submittedName>
        <fullName evidence="2">FkbM family methyltransferase</fullName>
    </submittedName>
</protein>
<reference evidence="2 3" key="1">
    <citation type="journal article" date="2023" name="Nat. Commun.">
        <title>Genomic dissection of endemic carbapenem resistance reveals metallo-beta-lactamase dissemination through clonal, plasmid and integron transfer.</title>
        <authorList>
            <person name="Macesic N."/>
            <person name="Hawkey J."/>
            <person name="Vezina B."/>
            <person name="Wisniewski J.A."/>
            <person name="Cottingham H."/>
            <person name="Blakeway L.V."/>
            <person name="Harshegyi T."/>
            <person name="Pragastis K."/>
            <person name="Badoordeen G.Z."/>
            <person name="Dennison A."/>
            <person name="Spelman D.W."/>
            <person name="Jenney A.W.J."/>
            <person name="Peleg A.Y."/>
        </authorList>
    </citation>
    <scope>NUCLEOTIDE SEQUENCE [LARGE SCALE GENOMIC DNA]</scope>
    <source>
        <strain evidence="2 3">CPO239</strain>
    </source>
</reference>
<keyword evidence="3" id="KW-1185">Reference proteome</keyword>
<evidence type="ECO:0000313" key="3">
    <source>
        <dbReference type="Proteomes" id="UP001175344"/>
    </source>
</evidence>
<dbReference type="RefSeq" id="WP_223825971.1">
    <property type="nucleotide sequence ID" value="NZ_BLWZ01000032.1"/>
</dbReference>
<dbReference type="GO" id="GO:0008168">
    <property type="term" value="F:methyltransferase activity"/>
    <property type="evidence" value="ECO:0007669"/>
    <property type="project" value="UniProtKB-KW"/>
</dbReference>
<dbReference type="PANTHER" id="PTHR34203:SF15">
    <property type="entry name" value="SLL1173 PROTEIN"/>
    <property type="match status" value="1"/>
</dbReference>